<evidence type="ECO:0000256" key="6">
    <source>
        <dbReference type="SAM" id="Phobius"/>
    </source>
</evidence>
<dbReference type="InterPro" id="IPR011701">
    <property type="entry name" value="MFS"/>
</dbReference>
<dbReference type="PROSITE" id="PS50850">
    <property type="entry name" value="MFS"/>
    <property type="match status" value="1"/>
</dbReference>
<feature type="transmembrane region" description="Helical" evidence="6">
    <location>
        <begin position="367"/>
        <end position="385"/>
    </location>
</feature>
<dbReference type="Pfam" id="PF07690">
    <property type="entry name" value="MFS_1"/>
    <property type="match status" value="1"/>
</dbReference>
<feature type="transmembrane region" description="Helical" evidence="6">
    <location>
        <begin position="283"/>
        <end position="307"/>
    </location>
</feature>
<evidence type="ECO:0000313" key="8">
    <source>
        <dbReference type="EMBL" id="MBC9209530.1"/>
    </source>
</evidence>
<keyword evidence="2" id="KW-1003">Cell membrane</keyword>
<evidence type="ECO:0000256" key="5">
    <source>
        <dbReference type="ARBA" id="ARBA00023136"/>
    </source>
</evidence>
<evidence type="ECO:0000259" key="7">
    <source>
        <dbReference type="PROSITE" id="PS50850"/>
    </source>
</evidence>
<feature type="transmembrane region" description="Helical" evidence="6">
    <location>
        <begin position="171"/>
        <end position="189"/>
    </location>
</feature>
<protein>
    <submittedName>
        <fullName evidence="8">MFS transporter</fullName>
    </submittedName>
</protein>
<keyword evidence="5 6" id="KW-0472">Membrane</keyword>
<feature type="domain" description="Major facilitator superfamily (MFS) profile" evidence="7">
    <location>
        <begin position="13"/>
        <end position="389"/>
    </location>
</feature>
<reference evidence="8 9" key="1">
    <citation type="journal article" date="2013" name="Int. J. Syst. Evol. Microbiol.">
        <title>Roseomonas aerophila sp. nov., isolated from air.</title>
        <authorList>
            <person name="Kim S.J."/>
            <person name="Weon H.Y."/>
            <person name="Ahn J.H."/>
            <person name="Hong S.B."/>
            <person name="Seok S.J."/>
            <person name="Whang K.S."/>
            <person name="Kwon S.W."/>
        </authorList>
    </citation>
    <scope>NUCLEOTIDE SEQUENCE [LARGE SCALE GENOMIC DNA]</scope>
    <source>
        <strain evidence="8 9">NBRC 108923</strain>
    </source>
</reference>
<dbReference type="SUPFAM" id="SSF103473">
    <property type="entry name" value="MFS general substrate transporter"/>
    <property type="match status" value="1"/>
</dbReference>
<dbReference type="InterPro" id="IPR020846">
    <property type="entry name" value="MFS_dom"/>
</dbReference>
<feature type="transmembrane region" description="Helical" evidence="6">
    <location>
        <begin position="105"/>
        <end position="131"/>
    </location>
</feature>
<dbReference type="InterPro" id="IPR050189">
    <property type="entry name" value="MFS_Efflux_Transporters"/>
</dbReference>
<gene>
    <name evidence="8" type="ORF">IBL26_21980</name>
</gene>
<feature type="transmembrane region" description="Helical" evidence="6">
    <location>
        <begin position="138"/>
        <end position="159"/>
    </location>
</feature>
<evidence type="ECO:0000256" key="4">
    <source>
        <dbReference type="ARBA" id="ARBA00022989"/>
    </source>
</evidence>
<comment type="caution">
    <text evidence="8">The sequence shown here is derived from an EMBL/GenBank/DDBJ whole genome shotgun (WGS) entry which is preliminary data.</text>
</comment>
<keyword evidence="3 6" id="KW-0812">Transmembrane</keyword>
<keyword evidence="4 6" id="KW-1133">Transmembrane helix</keyword>
<evidence type="ECO:0000256" key="2">
    <source>
        <dbReference type="ARBA" id="ARBA00022475"/>
    </source>
</evidence>
<dbReference type="PANTHER" id="PTHR43124">
    <property type="entry name" value="PURINE EFFLUX PUMP PBUE"/>
    <property type="match status" value="1"/>
</dbReference>
<organism evidence="8 9">
    <name type="scientific">Teichococcus aerophilus</name>
    <dbReference type="NCBI Taxonomy" id="1224513"/>
    <lineage>
        <taxon>Bacteria</taxon>
        <taxon>Pseudomonadati</taxon>
        <taxon>Pseudomonadota</taxon>
        <taxon>Alphaproteobacteria</taxon>
        <taxon>Acetobacterales</taxon>
        <taxon>Roseomonadaceae</taxon>
        <taxon>Roseomonas</taxon>
    </lineage>
</organism>
<evidence type="ECO:0000313" key="9">
    <source>
        <dbReference type="Proteomes" id="UP000626026"/>
    </source>
</evidence>
<name>A0ABR7RTR9_9PROT</name>
<dbReference type="Proteomes" id="UP000626026">
    <property type="component" value="Unassembled WGS sequence"/>
</dbReference>
<feature type="transmembrane region" description="Helical" evidence="6">
    <location>
        <begin position="210"/>
        <end position="234"/>
    </location>
</feature>
<proteinExistence type="predicted"/>
<dbReference type="InterPro" id="IPR036259">
    <property type="entry name" value="MFS_trans_sf"/>
</dbReference>
<evidence type="ECO:0000256" key="1">
    <source>
        <dbReference type="ARBA" id="ARBA00004651"/>
    </source>
</evidence>
<dbReference type="Gene3D" id="1.20.1250.20">
    <property type="entry name" value="MFS general substrate transporter like domains"/>
    <property type="match status" value="1"/>
</dbReference>
<accession>A0ABR7RTR9</accession>
<sequence length="394" mass="40108">MSSMGLARRRGVVTTTLGITQTLAWGSTYYLPAVFADPICEALDLSRAWFFGIFSGALLLSGLVGPTAGRLIDTYGGRDVLAASNLVFAAGLALLAWASGPVTLALAWAVIGIGMGFGLYEAAFATVTGLYGREARNAITGITLFAGFASTVGWPASAFMIDALGWRGACWAWAAMHLVVALPMSRFLVAKAPPPEPMAAADEAAPEGMPWSMIILAAVFAGTAVVSTAMAAHLPRIIEALGAAPTAAIFAASLVGPAQVAARVAEFALLRKASPLITAQLAAGLHPVGAVLLAFLGPVAAVPFVLLHGAGNGLLTIAKGTLPLALFGPAGYGLRTGLLAAPARLLQAGAPLLFALVLDVAGPRTVLLLSGTLTVLSLLALLVLARRMHQPGGS</sequence>
<evidence type="ECO:0000256" key="3">
    <source>
        <dbReference type="ARBA" id="ARBA00022692"/>
    </source>
</evidence>
<feature type="transmembrane region" description="Helical" evidence="6">
    <location>
        <begin position="80"/>
        <end position="99"/>
    </location>
</feature>
<dbReference type="PANTHER" id="PTHR43124:SF3">
    <property type="entry name" value="CHLORAMPHENICOL EFFLUX PUMP RV0191"/>
    <property type="match status" value="1"/>
</dbReference>
<feature type="transmembrane region" description="Helical" evidence="6">
    <location>
        <begin position="240"/>
        <end position="262"/>
    </location>
</feature>
<keyword evidence="9" id="KW-1185">Reference proteome</keyword>
<dbReference type="EMBL" id="JACTVA010000059">
    <property type="protein sequence ID" value="MBC9209530.1"/>
    <property type="molecule type" value="Genomic_DNA"/>
</dbReference>
<comment type="subcellular location">
    <subcellularLocation>
        <location evidence="1">Cell membrane</location>
        <topology evidence="1">Multi-pass membrane protein</topology>
    </subcellularLocation>
</comment>
<feature type="transmembrane region" description="Helical" evidence="6">
    <location>
        <begin position="48"/>
        <end position="68"/>
    </location>
</feature>